<protein>
    <recommendedName>
        <fullName evidence="3">PqqD family protein</fullName>
    </recommendedName>
</protein>
<accession>A0ABS8G2U3</accession>
<reference evidence="1 2" key="1">
    <citation type="submission" date="2021-10" db="EMBL/GenBank/DDBJ databases">
        <title>Draft genome of Aestuariibacter halophilus JC2043.</title>
        <authorList>
            <person name="Emsley S.A."/>
            <person name="Pfannmuller K.M."/>
            <person name="Ushijima B."/>
            <person name="Saw J.H."/>
            <person name="Videau P."/>
        </authorList>
    </citation>
    <scope>NUCLEOTIDE SEQUENCE [LARGE SCALE GENOMIC DNA]</scope>
    <source>
        <strain evidence="1 2">JC2043</strain>
    </source>
</reference>
<evidence type="ECO:0008006" key="3">
    <source>
        <dbReference type="Google" id="ProtNLM"/>
    </source>
</evidence>
<evidence type="ECO:0000313" key="1">
    <source>
        <dbReference type="EMBL" id="MCC2614907.1"/>
    </source>
</evidence>
<proteinExistence type="predicted"/>
<gene>
    <name evidence="1" type="ORF">LJ739_01470</name>
</gene>
<dbReference type="RefSeq" id="WP_229156823.1">
    <property type="nucleotide sequence ID" value="NZ_JAJEWP010000001.1"/>
</dbReference>
<dbReference type="EMBL" id="JAJEWP010000001">
    <property type="protein sequence ID" value="MCC2614907.1"/>
    <property type="molecule type" value="Genomic_DNA"/>
</dbReference>
<name>A0ABS8G2U3_9ALTE</name>
<evidence type="ECO:0000313" key="2">
    <source>
        <dbReference type="Proteomes" id="UP001520878"/>
    </source>
</evidence>
<sequence>MTTDNQQQDRVCLVQPHPIFYVADDGVVHYAAATKQTLLLPSSAQDLFDVLMKAYPDGIDINEYAPSQDCEAAEDSVKNTVMTLEQAGTLKRCQ</sequence>
<organism evidence="1 2">
    <name type="scientific">Fluctibacter halophilus</name>
    <dbReference type="NCBI Taxonomy" id="226011"/>
    <lineage>
        <taxon>Bacteria</taxon>
        <taxon>Pseudomonadati</taxon>
        <taxon>Pseudomonadota</taxon>
        <taxon>Gammaproteobacteria</taxon>
        <taxon>Alteromonadales</taxon>
        <taxon>Alteromonadaceae</taxon>
        <taxon>Fluctibacter</taxon>
    </lineage>
</organism>
<dbReference type="Proteomes" id="UP001520878">
    <property type="component" value="Unassembled WGS sequence"/>
</dbReference>
<keyword evidence="2" id="KW-1185">Reference proteome</keyword>
<comment type="caution">
    <text evidence="1">The sequence shown here is derived from an EMBL/GenBank/DDBJ whole genome shotgun (WGS) entry which is preliminary data.</text>
</comment>